<organism evidence="2 3">
    <name type="scientific">Salinicoccus jeotgali</name>
    <dbReference type="NCBI Taxonomy" id="381634"/>
    <lineage>
        <taxon>Bacteria</taxon>
        <taxon>Bacillati</taxon>
        <taxon>Bacillota</taxon>
        <taxon>Bacilli</taxon>
        <taxon>Bacillales</taxon>
        <taxon>Staphylococcaceae</taxon>
        <taxon>Salinicoccus</taxon>
    </lineage>
</organism>
<evidence type="ECO:0000256" key="1">
    <source>
        <dbReference type="SAM" id="MobiDB-lite"/>
    </source>
</evidence>
<gene>
    <name evidence="2" type="ORF">GCM10022378_11390</name>
</gene>
<name>A0ABP7ERW8_9STAP</name>
<dbReference type="EMBL" id="BAABCK010000021">
    <property type="protein sequence ID" value="GAA3723036.1"/>
    <property type="molecule type" value="Genomic_DNA"/>
</dbReference>
<feature type="compositionally biased region" description="Basic residues" evidence="1">
    <location>
        <begin position="1"/>
        <end position="10"/>
    </location>
</feature>
<feature type="region of interest" description="Disordered" evidence="1">
    <location>
        <begin position="1"/>
        <end position="23"/>
    </location>
</feature>
<evidence type="ECO:0000313" key="3">
    <source>
        <dbReference type="Proteomes" id="UP001500920"/>
    </source>
</evidence>
<reference evidence="3" key="1">
    <citation type="journal article" date="2019" name="Int. J. Syst. Evol. Microbiol.">
        <title>The Global Catalogue of Microorganisms (GCM) 10K type strain sequencing project: providing services to taxonomists for standard genome sequencing and annotation.</title>
        <authorList>
            <consortium name="The Broad Institute Genomics Platform"/>
            <consortium name="The Broad Institute Genome Sequencing Center for Infectious Disease"/>
            <person name="Wu L."/>
            <person name="Ma J."/>
        </authorList>
    </citation>
    <scope>NUCLEOTIDE SEQUENCE [LARGE SCALE GENOMIC DNA]</scope>
    <source>
        <strain evidence="3">JCM 16981</strain>
    </source>
</reference>
<evidence type="ECO:0000313" key="2">
    <source>
        <dbReference type="EMBL" id="GAA3723036.1"/>
    </source>
</evidence>
<proteinExistence type="predicted"/>
<protein>
    <recommendedName>
        <fullName evidence="4">YozE SAM-like domain-containing protein</fullName>
    </recommendedName>
</protein>
<dbReference type="Proteomes" id="UP001500920">
    <property type="component" value="Unassembled WGS sequence"/>
</dbReference>
<evidence type="ECO:0008006" key="4">
    <source>
        <dbReference type="Google" id="ProtNLM"/>
    </source>
</evidence>
<keyword evidence="3" id="KW-1185">Reference proteome</keyword>
<sequence>MIQKKAHNRHAPIPTNDQQEPDAVKSYIHRPVEHKPLRLSDYWMDCFHSMFKEWR</sequence>
<comment type="caution">
    <text evidence="2">The sequence shown here is derived from an EMBL/GenBank/DDBJ whole genome shotgun (WGS) entry which is preliminary data.</text>
</comment>
<accession>A0ABP7ERW8</accession>